<evidence type="ECO:0000313" key="3">
    <source>
        <dbReference type="EMBL" id="QMW04882.1"/>
    </source>
</evidence>
<organism evidence="3 4">
    <name type="scientific">Spirosoma foliorum</name>
    <dbReference type="NCBI Taxonomy" id="2710596"/>
    <lineage>
        <taxon>Bacteria</taxon>
        <taxon>Pseudomonadati</taxon>
        <taxon>Bacteroidota</taxon>
        <taxon>Cytophagia</taxon>
        <taxon>Cytophagales</taxon>
        <taxon>Cytophagaceae</taxon>
        <taxon>Spirosoma</taxon>
    </lineage>
</organism>
<dbReference type="KEGG" id="sfol:H3H32_08225"/>
<dbReference type="RefSeq" id="WP_182462234.1">
    <property type="nucleotide sequence ID" value="NZ_CP059732.1"/>
</dbReference>
<dbReference type="Pfam" id="PF06580">
    <property type="entry name" value="His_kinase"/>
    <property type="match status" value="1"/>
</dbReference>
<dbReference type="GO" id="GO:0016020">
    <property type="term" value="C:membrane"/>
    <property type="evidence" value="ECO:0007669"/>
    <property type="project" value="InterPro"/>
</dbReference>
<proteinExistence type="predicted"/>
<evidence type="ECO:0000259" key="2">
    <source>
        <dbReference type="Pfam" id="PF06580"/>
    </source>
</evidence>
<evidence type="ECO:0000313" key="4">
    <source>
        <dbReference type="Proteomes" id="UP000515369"/>
    </source>
</evidence>
<sequence length="378" mass="43794">MFNELPSKQLFTRRELWYHSLMMPVLFSAGNYLFLRERYFSDPVIFGWGTLLVFFLYWLSLVVLTAAVKGVFRQFPDARQVRQRNLVALLVATTLTIGLATFDVWAYSLFSVFNRPFDWSTVQAILLLGFVFDLLLCFMLGIQYTYTRWQESQTEKEQLKSLVVQHQLDRLKQQINPHFLFNALNSISSLIAEDPKQAEVFVDEMANVYRYMLQAANQHALVALADEVQFVQSYIWLLRIRYKTALQTTIHIDARCECAQLPPLTLQILLDDIIQHNTLKPDKPLHIQISTTPDRWLRISHNRQPRTILVDTRLPGLDTVINRYRTVSLDMPVLENHPEEASILLPLVTSTYSTQLNLTIFHSNSNTNSNTPDNPNNG</sequence>
<name>A0A7G5H190_9BACT</name>
<feature type="transmembrane region" description="Helical" evidence="1">
    <location>
        <begin position="122"/>
        <end position="142"/>
    </location>
</feature>
<keyword evidence="3" id="KW-0418">Kinase</keyword>
<protein>
    <submittedName>
        <fullName evidence="3">Histidine kinase</fullName>
    </submittedName>
</protein>
<keyword evidence="1" id="KW-0472">Membrane</keyword>
<keyword evidence="4" id="KW-1185">Reference proteome</keyword>
<dbReference type="Proteomes" id="UP000515369">
    <property type="component" value="Chromosome"/>
</dbReference>
<dbReference type="InterPro" id="IPR010559">
    <property type="entry name" value="Sig_transdc_His_kin_internal"/>
</dbReference>
<dbReference type="InterPro" id="IPR050640">
    <property type="entry name" value="Bact_2-comp_sensor_kinase"/>
</dbReference>
<keyword evidence="3" id="KW-0808">Transferase</keyword>
<gene>
    <name evidence="3" type="ORF">H3H32_08225</name>
</gene>
<accession>A0A7G5H190</accession>
<reference evidence="3 4" key="1">
    <citation type="submission" date="2020-07" db="EMBL/GenBank/DDBJ databases">
        <title>Spirosoma foliorum sp. nov., isolated from the leaves on the Nejang mountain Korea, Republic of.</title>
        <authorList>
            <person name="Ho H."/>
            <person name="Lee Y.-J."/>
            <person name="Nurcahyanto D.-A."/>
            <person name="Kim S.-G."/>
        </authorList>
    </citation>
    <scope>NUCLEOTIDE SEQUENCE [LARGE SCALE GENOMIC DNA]</scope>
    <source>
        <strain evidence="3 4">PL0136</strain>
    </source>
</reference>
<feature type="transmembrane region" description="Helical" evidence="1">
    <location>
        <begin position="16"/>
        <end position="34"/>
    </location>
</feature>
<dbReference type="EMBL" id="CP059732">
    <property type="protein sequence ID" value="QMW04882.1"/>
    <property type="molecule type" value="Genomic_DNA"/>
</dbReference>
<dbReference type="PANTHER" id="PTHR34220">
    <property type="entry name" value="SENSOR HISTIDINE KINASE YPDA"/>
    <property type="match status" value="1"/>
</dbReference>
<keyword evidence="1" id="KW-1133">Transmembrane helix</keyword>
<dbReference type="PANTHER" id="PTHR34220:SF7">
    <property type="entry name" value="SENSOR HISTIDINE KINASE YPDA"/>
    <property type="match status" value="1"/>
</dbReference>
<feature type="transmembrane region" description="Helical" evidence="1">
    <location>
        <begin position="86"/>
        <end position="110"/>
    </location>
</feature>
<dbReference type="GO" id="GO:0000155">
    <property type="term" value="F:phosphorelay sensor kinase activity"/>
    <property type="evidence" value="ECO:0007669"/>
    <property type="project" value="InterPro"/>
</dbReference>
<keyword evidence="1" id="KW-0812">Transmembrane</keyword>
<feature type="domain" description="Signal transduction histidine kinase internal region" evidence="2">
    <location>
        <begin position="167"/>
        <end position="244"/>
    </location>
</feature>
<dbReference type="AlphaFoldDB" id="A0A7G5H190"/>
<evidence type="ECO:0000256" key="1">
    <source>
        <dbReference type="SAM" id="Phobius"/>
    </source>
</evidence>
<feature type="transmembrane region" description="Helical" evidence="1">
    <location>
        <begin position="46"/>
        <end position="66"/>
    </location>
</feature>